<dbReference type="PROSITE" id="PS50011">
    <property type="entry name" value="PROTEIN_KINASE_DOM"/>
    <property type="match status" value="1"/>
</dbReference>
<organism evidence="7 8">
    <name type="scientific">Oncorhynchus kisutch</name>
    <name type="common">Coho salmon</name>
    <name type="synonym">Salmo kisutch</name>
    <dbReference type="NCBI Taxonomy" id="8019"/>
    <lineage>
        <taxon>Eukaryota</taxon>
        <taxon>Metazoa</taxon>
        <taxon>Chordata</taxon>
        <taxon>Craniata</taxon>
        <taxon>Vertebrata</taxon>
        <taxon>Euteleostomi</taxon>
        <taxon>Actinopterygii</taxon>
        <taxon>Neopterygii</taxon>
        <taxon>Teleostei</taxon>
        <taxon>Protacanthopterygii</taxon>
        <taxon>Salmoniformes</taxon>
        <taxon>Salmonidae</taxon>
        <taxon>Salmoninae</taxon>
        <taxon>Oncorhynchus</taxon>
    </lineage>
</organism>
<dbReference type="GO" id="GO:0004674">
    <property type="term" value="F:protein serine/threonine kinase activity"/>
    <property type="evidence" value="ECO:0007669"/>
    <property type="project" value="UniProtKB-KW"/>
</dbReference>
<dbReference type="GeneTree" id="ENSGT00940000153776"/>
<keyword evidence="2" id="KW-0808">Transferase</keyword>
<dbReference type="AlphaFoldDB" id="A0A8C7H5S3"/>
<dbReference type="InterPro" id="IPR000719">
    <property type="entry name" value="Prot_kinase_dom"/>
</dbReference>
<dbReference type="PANTHER" id="PTHR24351">
    <property type="entry name" value="RIBOSOMAL PROTEIN S6 KINASE"/>
    <property type="match status" value="1"/>
</dbReference>
<dbReference type="InterPro" id="IPR011009">
    <property type="entry name" value="Kinase-like_dom_sf"/>
</dbReference>
<proteinExistence type="predicted"/>
<reference evidence="7" key="2">
    <citation type="submission" date="2025-09" db="UniProtKB">
        <authorList>
            <consortium name="Ensembl"/>
        </authorList>
    </citation>
    <scope>IDENTIFICATION</scope>
</reference>
<accession>A0A8C7H5S3</accession>
<dbReference type="Gene3D" id="1.10.510.10">
    <property type="entry name" value="Transferase(Phosphotransferase) domain 1"/>
    <property type="match status" value="1"/>
</dbReference>
<evidence type="ECO:0000259" key="6">
    <source>
        <dbReference type="PROSITE" id="PS50011"/>
    </source>
</evidence>
<keyword evidence="8" id="KW-1185">Reference proteome</keyword>
<dbReference type="Proteomes" id="UP000694557">
    <property type="component" value="Unassembled WGS sequence"/>
</dbReference>
<feature type="domain" description="Protein kinase" evidence="6">
    <location>
        <begin position="1"/>
        <end position="120"/>
    </location>
</feature>
<evidence type="ECO:0000256" key="5">
    <source>
        <dbReference type="ARBA" id="ARBA00022840"/>
    </source>
</evidence>
<dbReference type="GO" id="GO:0005524">
    <property type="term" value="F:ATP binding"/>
    <property type="evidence" value="ECO:0007669"/>
    <property type="project" value="UniProtKB-KW"/>
</dbReference>
<dbReference type="Pfam" id="PF00069">
    <property type="entry name" value="Pkinase"/>
    <property type="match status" value="1"/>
</dbReference>
<dbReference type="SUPFAM" id="SSF56112">
    <property type="entry name" value="Protein kinase-like (PK-like)"/>
    <property type="match status" value="1"/>
</dbReference>
<evidence type="ECO:0000313" key="8">
    <source>
        <dbReference type="Proteomes" id="UP000694557"/>
    </source>
</evidence>
<dbReference type="Ensembl" id="ENSOKIT00005056281.1">
    <property type="protein sequence ID" value="ENSOKIP00005053292.1"/>
    <property type="gene ID" value="ENSOKIG00005022513.1"/>
</dbReference>
<evidence type="ECO:0000256" key="1">
    <source>
        <dbReference type="ARBA" id="ARBA00022527"/>
    </source>
</evidence>
<sequence length="120" mass="13100">MTSHTLFFKLDYINGGELFYHLISRGRKPSRSAHTYLKPENILLDSGGHVVLTDFGLCKEGMSVGGTMQTFCGTPEYLEPEVLLGHTCCGAVDWWGLGSVLYETLSCRATPSCPSTGMTC</sequence>
<evidence type="ECO:0000313" key="7">
    <source>
        <dbReference type="Ensembl" id="ENSOKIP00005053292.1"/>
    </source>
</evidence>
<dbReference type="SMART" id="SM00220">
    <property type="entry name" value="S_TKc"/>
    <property type="match status" value="1"/>
</dbReference>
<evidence type="ECO:0000256" key="2">
    <source>
        <dbReference type="ARBA" id="ARBA00022679"/>
    </source>
</evidence>
<protein>
    <recommendedName>
        <fullName evidence="6">Protein kinase domain-containing protein</fullName>
    </recommendedName>
</protein>
<keyword evidence="4" id="KW-0418">Kinase</keyword>
<evidence type="ECO:0000256" key="3">
    <source>
        <dbReference type="ARBA" id="ARBA00022741"/>
    </source>
</evidence>
<keyword evidence="5" id="KW-0067">ATP-binding</keyword>
<keyword evidence="1" id="KW-0723">Serine/threonine-protein kinase</keyword>
<reference evidence="7" key="1">
    <citation type="submission" date="2025-08" db="UniProtKB">
        <authorList>
            <consortium name="Ensembl"/>
        </authorList>
    </citation>
    <scope>IDENTIFICATION</scope>
</reference>
<evidence type="ECO:0000256" key="4">
    <source>
        <dbReference type="ARBA" id="ARBA00022777"/>
    </source>
</evidence>
<keyword evidence="3" id="KW-0547">Nucleotide-binding</keyword>
<name>A0A8C7H5S3_ONCKI</name>